<keyword evidence="4 7" id="KW-1133">Transmembrane helix</keyword>
<dbReference type="InterPro" id="IPR003838">
    <property type="entry name" value="ABC3_permease_C"/>
</dbReference>
<reference evidence="9" key="1">
    <citation type="submission" date="2020-06" db="EMBL/GenBank/DDBJ databases">
        <title>Legume-microbial interactions unlock mineral nutrients during tropical forest succession.</title>
        <authorList>
            <person name="Epihov D.Z."/>
        </authorList>
    </citation>
    <scope>NUCLEOTIDE SEQUENCE [LARGE SCALE GENOMIC DNA]</scope>
    <source>
        <strain evidence="9">Pan2503</strain>
    </source>
</reference>
<protein>
    <recommendedName>
        <fullName evidence="8">ABC3 transporter permease C-terminal domain-containing protein</fullName>
    </recommendedName>
</protein>
<accession>A0A7V8SXC1</accession>
<proteinExistence type="inferred from homology"/>
<keyword evidence="10" id="KW-1185">Reference proteome</keyword>
<feature type="transmembrane region" description="Helical" evidence="7">
    <location>
        <begin position="352"/>
        <end position="376"/>
    </location>
</feature>
<evidence type="ECO:0000256" key="1">
    <source>
        <dbReference type="ARBA" id="ARBA00004651"/>
    </source>
</evidence>
<comment type="caution">
    <text evidence="9">The sequence shown here is derived from an EMBL/GenBank/DDBJ whole genome shotgun (WGS) entry which is preliminary data.</text>
</comment>
<evidence type="ECO:0000313" key="9">
    <source>
        <dbReference type="EMBL" id="MBA0085858.1"/>
    </source>
</evidence>
<evidence type="ECO:0000256" key="6">
    <source>
        <dbReference type="ARBA" id="ARBA00038076"/>
    </source>
</evidence>
<comment type="similarity">
    <text evidence="6">Belongs to the ABC-4 integral membrane protein family.</text>
</comment>
<keyword evidence="2" id="KW-1003">Cell membrane</keyword>
<dbReference type="AlphaFoldDB" id="A0A7V8SXC1"/>
<dbReference type="PANTHER" id="PTHR30572:SF4">
    <property type="entry name" value="ABC TRANSPORTER PERMEASE YTRF"/>
    <property type="match status" value="1"/>
</dbReference>
<evidence type="ECO:0000259" key="8">
    <source>
        <dbReference type="Pfam" id="PF02687"/>
    </source>
</evidence>
<dbReference type="GO" id="GO:0005886">
    <property type="term" value="C:plasma membrane"/>
    <property type="evidence" value="ECO:0007669"/>
    <property type="project" value="UniProtKB-SubCell"/>
</dbReference>
<dbReference type="Proteomes" id="UP000567293">
    <property type="component" value="Unassembled WGS sequence"/>
</dbReference>
<evidence type="ECO:0000256" key="3">
    <source>
        <dbReference type="ARBA" id="ARBA00022692"/>
    </source>
</evidence>
<dbReference type="GO" id="GO:0022857">
    <property type="term" value="F:transmembrane transporter activity"/>
    <property type="evidence" value="ECO:0007669"/>
    <property type="project" value="TreeGrafter"/>
</dbReference>
<dbReference type="EMBL" id="JACDQQ010001241">
    <property type="protein sequence ID" value="MBA0085858.1"/>
    <property type="molecule type" value="Genomic_DNA"/>
</dbReference>
<feature type="transmembrane region" description="Helical" evidence="7">
    <location>
        <begin position="48"/>
        <end position="69"/>
    </location>
</feature>
<evidence type="ECO:0000256" key="7">
    <source>
        <dbReference type="SAM" id="Phobius"/>
    </source>
</evidence>
<keyword evidence="3 7" id="KW-0812">Transmembrane</keyword>
<feature type="transmembrane region" description="Helical" evidence="7">
    <location>
        <begin position="397"/>
        <end position="417"/>
    </location>
</feature>
<dbReference type="Pfam" id="PF02687">
    <property type="entry name" value="FtsX"/>
    <property type="match status" value="1"/>
</dbReference>
<keyword evidence="5 7" id="KW-0472">Membrane</keyword>
<evidence type="ECO:0000256" key="2">
    <source>
        <dbReference type="ARBA" id="ARBA00022475"/>
    </source>
</evidence>
<feature type="transmembrane region" description="Helical" evidence="7">
    <location>
        <begin position="304"/>
        <end position="332"/>
    </location>
</feature>
<evidence type="ECO:0000313" key="10">
    <source>
        <dbReference type="Proteomes" id="UP000567293"/>
    </source>
</evidence>
<organism evidence="9 10">
    <name type="scientific">Candidatus Acidiferrum panamense</name>
    <dbReference type="NCBI Taxonomy" id="2741543"/>
    <lineage>
        <taxon>Bacteria</taxon>
        <taxon>Pseudomonadati</taxon>
        <taxon>Acidobacteriota</taxon>
        <taxon>Terriglobia</taxon>
        <taxon>Candidatus Acidiferrales</taxon>
        <taxon>Candidatus Acidiferrum</taxon>
    </lineage>
</organism>
<sequence length="431" mass="46982">MLGSGLAIALGVTLLFGSFPALRASSVNPVTALKGGEDPRARRRLMHGLIGVQVAFCFLVLFVTSLFVATFERLSHESTGFSAERVLVADTVTKQPQPLAYWNQLLEHLRHLQGVEAAAMSDEPLLGGGNWNNMISVNGLPSNGISAYMRRVSPGWIDALKIPLLDGRDFLLQDSYPGNALVNQAFANAYFNGKSPVGRTFEIVFSGNFRLRFQAVGMVGDVRYEELREPLLPQVYVPFRMLDEKGHVQDIGGAELLVRTVNPSPLLVSQLLRDEIPRLRPEFRVSRIRTQLEINQAHTVRERLLATLAVFFSIVALLLAGVGMYGVLHYYVLQRRCEIGIRIAVGAGVANIVRIVTVDAFIALVVGSAAGWALGLASTRFMAPLFYQVKATDPPMLVLPALILTGVAILASVPAAVRASRVDPASMLRVD</sequence>
<dbReference type="InterPro" id="IPR050250">
    <property type="entry name" value="Macrolide_Exporter_MacB"/>
</dbReference>
<gene>
    <name evidence="9" type="ORF">HRJ53_12745</name>
</gene>
<comment type="subcellular location">
    <subcellularLocation>
        <location evidence="1">Cell membrane</location>
        <topology evidence="1">Multi-pass membrane protein</topology>
    </subcellularLocation>
</comment>
<name>A0A7V8SXC1_9BACT</name>
<dbReference type="PANTHER" id="PTHR30572">
    <property type="entry name" value="MEMBRANE COMPONENT OF TRANSPORTER-RELATED"/>
    <property type="match status" value="1"/>
</dbReference>
<feature type="domain" description="ABC3 transporter permease C-terminal" evidence="8">
    <location>
        <begin position="311"/>
        <end position="413"/>
    </location>
</feature>
<evidence type="ECO:0000256" key="5">
    <source>
        <dbReference type="ARBA" id="ARBA00023136"/>
    </source>
</evidence>
<evidence type="ECO:0000256" key="4">
    <source>
        <dbReference type="ARBA" id="ARBA00022989"/>
    </source>
</evidence>